<gene>
    <name evidence="1" type="ORF">EHS25_001603</name>
</gene>
<protein>
    <submittedName>
        <fullName evidence="1">Uncharacterized protein</fullName>
    </submittedName>
</protein>
<organism evidence="1 2">
    <name type="scientific">Saitozyma podzolica</name>
    <dbReference type="NCBI Taxonomy" id="1890683"/>
    <lineage>
        <taxon>Eukaryota</taxon>
        <taxon>Fungi</taxon>
        <taxon>Dikarya</taxon>
        <taxon>Basidiomycota</taxon>
        <taxon>Agaricomycotina</taxon>
        <taxon>Tremellomycetes</taxon>
        <taxon>Tremellales</taxon>
        <taxon>Trimorphomycetaceae</taxon>
        <taxon>Saitozyma</taxon>
    </lineage>
</organism>
<dbReference type="AlphaFoldDB" id="A0A427YGI5"/>
<sequence length="96" mass="10431">MRADDPPAAQVRLHPLPLLSIRLPPSSVHQASDPKSLQQIPPLPLVLSRAGRPVRMVSPAPSIQPAEDGSDIQVFGGEVPWSVKGKGKTRWGKWED</sequence>
<proteinExistence type="predicted"/>
<comment type="caution">
    <text evidence="1">The sequence shown here is derived from an EMBL/GenBank/DDBJ whole genome shotgun (WGS) entry which is preliminary data.</text>
</comment>
<reference evidence="1 2" key="1">
    <citation type="submission" date="2018-11" db="EMBL/GenBank/DDBJ databases">
        <title>Genome sequence of Saitozyma podzolica DSM 27192.</title>
        <authorList>
            <person name="Aliyu H."/>
            <person name="Gorte O."/>
            <person name="Ochsenreither K."/>
        </authorList>
    </citation>
    <scope>NUCLEOTIDE SEQUENCE [LARGE SCALE GENOMIC DNA]</scope>
    <source>
        <strain evidence="1 2">DSM 27192</strain>
    </source>
</reference>
<accession>A0A427YGI5</accession>
<keyword evidence="2" id="KW-1185">Reference proteome</keyword>
<dbReference type="EMBL" id="RSCD01000011">
    <property type="protein sequence ID" value="RSH90269.1"/>
    <property type="molecule type" value="Genomic_DNA"/>
</dbReference>
<dbReference type="Proteomes" id="UP000279259">
    <property type="component" value="Unassembled WGS sequence"/>
</dbReference>
<evidence type="ECO:0000313" key="1">
    <source>
        <dbReference type="EMBL" id="RSH90269.1"/>
    </source>
</evidence>
<name>A0A427YGI5_9TREE</name>
<evidence type="ECO:0000313" key="2">
    <source>
        <dbReference type="Proteomes" id="UP000279259"/>
    </source>
</evidence>